<evidence type="ECO:0000313" key="10">
    <source>
        <dbReference type="EMBL" id="PPK95871.1"/>
    </source>
</evidence>
<dbReference type="GO" id="GO:0006220">
    <property type="term" value="P:pyrimidine nucleotide metabolic process"/>
    <property type="evidence" value="ECO:0007669"/>
    <property type="project" value="UniProtKB-UniRule"/>
</dbReference>
<dbReference type="SUPFAM" id="SSF52540">
    <property type="entry name" value="P-loop containing nucleoside triphosphate hydrolases"/>
    <property type="match status" value="1"/>
</dbReference>
<evidence type="ECO:0000256" key="6">
    <source>
        <dbReference type="ARBA" id="ARBA00047615"/>
    </source>
</evidence>
<keyword evidence="5 8" id="KW-0067">ATP-binding</keyword>
<accession>A0A2S6INW7</accession>
<evidence type="ECO:0000256" key="4">
    <source>
        <dbReference type="ARBA" id="ARBA00022777"/>
    </source>
</evidence>
<reference evidence="10 11" key="1">
    <citation type="submission" date="2018-02" db="EMBL/GenBank/DDBJ databases">
        <title>Genomic Encyclopedia of Archaeal and Bacterial Type Strains, Phase II (KMG-II): from individual species to whole genera.</title>
        <authorList>
            <person name="Goeker M."/>
        </authorList>
    </citation>
    <scope>NUCLEOTIDE SEQUENCE [LARGE SCALE GENOMIC DNA]</scope>
    <source>
        <strain evidence="10 11">DSM 16809</strain>
    </source>
</reference>
<dbReference type="RefSeq" id="WP_104515154.1">
    <property type="nucleotide sequence ID" value="NZ_MQVW01000002.1"/>
</dbReference>
<dbReference type="GO" id="GO:0005737">
    <property type="term" value="C:cytoplasm"/>
    <property type="evidence" value="ECO:0007669"/>
    <property type="project" value="UniProtKB-SubCell"/>
</dbReference>
<protein>
    <recommendedName>
        <fullName evidence="8">Cytidylate kinase</fullName>
        <shortName evidence="8">CK</shortName>
        <ecNumber evidence="8">2.7.4.25</ecNumber>
    </recommendedName>
    <alternativeName>
        <fullName evidence="8">Cytidine monophosphate kinase</fullName>
        <shortName evidence="8">CMP kinase</shortName>
    </alternativeName>
</protein>
<dbReference type="GO" id="GO:0036430">
    <property type="term" value="F:CMP kinase activity"/>
    <property type="evidence" value="ECO:0007669"/>
    <property type="project" value="RHEA"/>
</dbReference>
<dbReference type="EC" id="2.7.4.25" evidence="8"/>
<dbReference type="InterPro" id="IPR027417">
    <property type="entry name" value="P-loop_NTPase"/>
</dbReference>
<dbReference type="InterPro" id="IPR011994">
    <property type="entry name" value="Cytidylate_kinase_dom"/>
</dbReference>
<evidence type="ECO:0000256" key="1">
    <source>
        <dbReference type="ARBA" id="ARBA00009427"/>
    </source>
</evidence>
<sequence>MSKKITIAIDGHSSTGKSTAAKQLAVKLQYVYVDTGAMYRAVSFYALRENLLAKGSLDIEKLVESLPDIHISFKYNKDTDRADVYLNGENIEKQIRTLEVSGIVSKVAEISEVRAKLVEQQKAMGEEKGIVMDGRDIGSVVFPDAELKVFMTAAPEVRAQRRYAELLERGDDVSLEEVLENVIGRDHIDSTREDSPLIQLPEAKLLDTSKMTREEQFELLVSWAEIAVEKA</sequence>
<evidence type="ECO:0000256" key="3">
    <source>
        <dbReference type="ARBA" id="ARBA00022741"/>
    </source>
</evidence>
<evidence type="ECO:0000256" key="8">
    <source>
        <dbReference type="HAMAP-Rule" id="MF_00238"/>
    </source>
</evidence>
<evidence type="ECO:0000256" key="2">
    <source>
        <dbReference type="ARBA" id="ARBA00022679"/>
    </source>
</evidence>
<keyword evidence="8" id="KW-0963">Cytoplasm</keyword>
<dbReference type="GO" id="GO:0036431">
    <property type="term" value="F:dCMP kinase activity"/>
    <property type="evidence" value="ECO:0007669"/>
    <property type="project" value="InterPro"/>
</dbReference>
<gene>
    <name evidence="8" type="primary">cmk</name>
    <name evidence="10" type="ORF">LY01_01464</name>
</gene>
<dbReference type="CDD" id="cd02020">
    <property type="entry name" value="CMPK"/>
    <property type="match status" value="1"/>
</dbReference>
<evidence type="ECO:0000313" key="11">
    <source>
        <dbReference type="Proteomes" id="UP000239002"/>
    </source>
</evidence>
<comment type="catalytic activity">
    <reaction evidence="6 8">
        <text>dCMP + ATP = dCDP + ADP</text>
        <dbReference type="Rhea" id="RHEA:25094"/>
        <dbReference type="ChEBI" id="CHEBI:30616"/>
        <dbReference type="ChEBI" id="CHEBI:57566"/>
        <dbReference type="ChEBI" id="CHEBI:58593"/>
        <dbReference type="ChEBI" id="CHEBI:456216"/>
        <dbReference type="EC" id="2.7.4.25"/>
    </reaction>
</comment>
<dbReference type="HAMAP" id="MF_00238">
    <property type="entry name" value="Cytidyl_kinase_type1"/>
    <property type="match status" value="1"/>
</dbReference>
<organism evidence="10 11">
    <name type="scientific">Nonlabens xylanidelens</name>
    <dbReference type="NCBI Taxonomy" id="191564"/>
    <lineage>
        <taxon>Bacteria</taxon>
        <taxon>Pseudomonadati</taxon>
        <taxon>Bacteroidota</taxon>
        <taxon>Flavobacteriia</taxon>
        <taxon>Flavobacteriales</taxon>
        <taxon>Flavobacteriaceae</taxon>
        <taxon>Nonlabens</taxon>
    </lineage>
</organism>
<feature type="binding site" evidence="8">
    <location>
        <begin position="11"/>
        <end position="19"/>
    </location>
    <ligand>
        <name>ATP</name>
        <dbReference type="ChEBI" id="CHEBI:30616"/>
    </ligand>
</feature>
<evidence type="ECO:0000259" key="9">
    <source>
        <dbReference type="Pfam" id="PF02224"/>
    </source>
</evidence>
<evidence type="ECO:0000256" key="5">
    <source>
        <dbReference type="ARBA" id="ARBA00022840"/>
    </source>
</evidence>
<dbReference type="AlphaFoldDB" id="A0A2S6INW7"/>
<keyword evidence="2 8" id="KW-0808">Transferase</keyword>
<dbReference type="NCBIfam" id="TIGR00017">
    <property type="entry name" value="cmk"/>
    <property type="match status" value="1"/>
</dbReference>
<dbReference type="Gene3D" id="3.40.50.300">
    <property type="entry name" value="P-loop containing nucleotide triphosphate hydrolases"/>
    <property type="match status" value="1"/>
</dbReference>
<comment type="caution">
    <text evidence="10">The sequence shown here is derived from an EMBL/GenBank/DDBJ whole genome shotgun (WGS) entry which is preliminary data.</text>
</comment>
<dbReference type="EMBL" id="PTJE01000002">
    <property type="protein sequence ID" value="PPK95871.1"/>
    <property type="molecule type" value="Genomic_DNA"/>
</dbReference>
<dbReference type="InterPro" id="IPR003136">
    <property type="entry name" value="Cytidylate_kin"/>
</dbReference>
<comment type="similarity">
    <text evidence="1 8">Belongs to the cytidylate kinase family. Type 1 subfamily.</text>
</comment>
<dbReference type="Pfam" id="PF02224">
    <property type="entry name" value="Cytidylate_kin"/>
    <property type="match status" value="1"/>
</dbReference>
<keyword evidence="4 8" id="KW-0418">Kinase</keyword>
<comment type="subcellular location">
    <subcellularLocation>
        <location evidence="8">Cytoplasm</location>
    </subcellularLocation>
</comment>
<name>A0A2S6INW7_9FLAO</name>
<dbReference type="Proteomes" id="UP000239002">
    <property type="component" value="Unassembled WGS sequence"/>
</dbReference>
<feature type="domain" description="Cytidylate kinase" evidence="9">
    <location>
        <begin position="7"/>
        <end position="221"/>
    </location>
</feature>
<dbReference type="OrthoDB" id="9807434at2"/>
<proteinExistence type="inferred from homology"/>
<evidence type="ECO:0000256" key="7">
    <source>
        <dbReference type="ARBA" id="ARBA00048478"/>
    </source>
</evidence>
<keyword evidence="11" id="KW-1185">Reference proteome</keyword>
<keyword evidence="3 8" id="KW-0547">Nucleotide-binding</keyword>
<comment type="catalytic activity">
    <reaction evidence="7 8">
        <text>CMP + ATP = CDP + ADP</text>
        <dbReference type="Rhea" id="RHEA:11600"/>
        <dbReference type="ChEBI" id="CHEBI:30616"/>
        <dbReference type="ChEBI" id="CHEBI:58069"/>
        <dbReference type="ChEBI" id="CHEBI:60377"/>
        <dbReference type="ChEBI" id="CHEBI:456216"/>
        <dbReference type="EC" id="2.7.4.25"/>
    </reaction>
</comment>
<dbReference type="GO" id="GO:0005524">
    <property type="term" value="F:ATP binding"/>
    <property type="evidence" value="ECO:0007669"/>
    <property type="project" value="UniProtKB-UniRule"/>
</dbReference>